<protein>
    <submittedName>
        <fullName evidence="2">Uncharacterized protein</fullName>
    </submittedName>
</protein>
<reference evidence="2" key="1">
    <citation type="submission" date="2018-08" db="EMBL/GenBank/DDBJ databases">
        <authorList>
            <person name="Rossello M."/>
        </authorList>
    </citation>
    <scope>NUCLEOTIDE SEQUENCE [LARGE SCALE GENOMIC DNA]</scope>
    <source>
        <strain evidence="2">cv. Chinese Spring</strain>
    </source>
</reference>
<dbReference type="PROSITE" id="PS51257">
    <property type="entry name" value="PROKAR_LIPOPROTEIN"/>
    <property type="match status" value="1"/>
</dbReference>
<dbReference type="Proteomes" id="UP000019116">
    <property type="component" value="Chromosome 1A"/>
</dbReference>
<proteinExistence type="predicted"/>
<dbReference type="OMA" id="CAQPQDA"/>
<accession>A0A3B5Y0W6</accession>
<evidence type="ECO:0000256" key="1">
    <source>
        <dbReference type="SAM" id="MobiDB-lite"/>
    </source>
</evidence>
<organism evidence="2">
    <name type="scientific">Triticum aestivum</name>
    <name type="common">Wheat</name>
    <dbReference type="NCBI Taxonomy" id="4565"/>
    <lineage>
        <taxon>Eukaryota</taxon>
        <taxon>Viridiplantae</taxon>
        <taxon>Streptophyta</taxon>
        <taxon>Embryophyta</taxon>
        <taxon>Tracheophyta</taxon>
        <taxon>Spermatophyta</taxon>
        <taxon>Magnoliopsida</taxon>
        <taxon>Liliopsida</taxon>
        <taxon>Poales</taxon>
        <taxon>Poaceae</taxon>
        <taxon>BOP clade</taxon>
        <taxon>Pooideae</taxon>
        <taxon>Triticodae</taxon>
        <taxon>Triticeae</taxon>
        <taxon>Triticinae</taxon>
        <taxon>Triticum</taxon>
    </lineage>
</organism>
<dbReference type="AlphaFoldDB" id="A0A3B5Y0W6"/>
<keyword evidence="3" id="KW-1185">Reference proteome</keyword>
<feature type="region of interest" description="Disordered" evidence="1">
    <location>
        <begin position="60"/>
        <end position="81"/>
    </location>
</feature>
<dbReference type="OrthoDB" id="696258at2759"/>
<reference evidence="2" key="2">
    <citation type="submission" date="2018-10" db="UniProtKB">
        <authorList>
            <consortium name="EnsemblPlants"/>
        </authorList>
    </citation>
    <scope>IDENTIFICATION</scope>
</reference>
<dbReference type="Gramene" id="TraesCS1A02G204800.1">
    <property type="protein sequence ID" value="TraesCS1A02G204800.1"/>
    <property type="gene ID" value="TraesCS1A02G204800"/>
</dbReference>
<sequence length="130" mass="14062">MQRCFPSRSTRRQAPHHGGGVTVVSCGEGEGGVKIVVSRDELERIAAGVSRRQCRHRHVVVPSAPGPPVEEEQSARAGVGTTKPNTIIIPVLAKDFTRWPRTGTAIYPLCAQPQDASLSKEEEEDNALLL</sequence>
<dbReference type="Gramene" id="TraesCS1A03G0545400.1">
    <property type="protein sequence ID" value="TraesCS1A03G0545400.1.CDS"/>
    <property type="gene ID" value="TraesCS1A03G0545400"/>
</dbReference>
<evidence type="ECO:0000313" key="3">
    <source>
        <dbReference type="Proteomes" id="UP000019116"/>
    </source>
</evidence>
<evidence type="ECO:0000313" key="2">
    <source>
        <dbReference type="EnsemblPlants" id="TraesCS1A02G204800.1"/>
    </source>
</evidence>
<feature type="region of interest" description="Disordered" evidence="1">
    <location>
        <begin position="1"/>
        <end position="23"/>
    </location>
</feature>
<name>A0A3B5Y0W6_WHEAT</name>
<dbReference type="EnsemblPlants" id="TraesCS1A02G204800.1">
    <property type="protein sequence ID" value="TraesCS1A02G204800.1"/>
    <property type="gene ID" value="TraesCS1A02G204800"/>
</dbReference>